<dbReference type="EMBL" id="AP018712">
    <property type="protein sequence ID" value="BBE32045.1"/>
    <property type="molecule type" value="Genomic_DNA"/>
</dbReference>
<dbReference type="EC" id="3.6.1.9" evidence="3"/>
<feature type="site" description="Important for substrate specificity" evidence="3">
    <location>
        <position position="70"/>
    </location>
</feature>
<dbReference type="Proteomes" id="UP000516361">
    <property type="component" value="Chromosome"/>
</dbReference>
<dbReference type="NCBIfam" id="TIGR00172">
    <property type="entry name" value="maf"/>
    <property type="match status" value="1"/>
</dbReference>
<comment type="catalytic activity">
    <reaction evidence="3">
        <text>dTTP + H2O = dTMP + diphosphate + H(+)</text>
        <dbReference type="Rhea" id="RHEA:28534"/>
        <dbReference type="ChEBI" id="CHEBI:15377"/>
        <dbReference type="ChEBI" id="CHEBI:15378"/>
        <dbReference type="ChEBI" id="CHEBI:33019"/>
        <dbReference type="ChEBI" id="CHEBI:37568"/>
        <dbReference type="ChEBI" id="CHEBI:63528"/>
        <dbReference type="EC" id="3.6.1.9"/>
    </reaction>
</comment>
<keyword evidence="3" id="KW-0546">Nucleotide metabolism</keyword>
<evidence type="ECO:0000256" key="1">
    <source>
        <dbReference type="ARBA" id="ARBA00001968"/>
    </source>
</evidence>
<dbReference type="GO" id="GO:0009117">
    <property type="term" value="P:nucleotide metabolic process"/>
    <property type="evidence" value="ECO:0007669"/>
    <property type="project" value="UniProtKB-KW"/>
</dbReference>
<organism evidence="4 5">
    <name type="scientific">Tepiditoga spiralis</name>
    <dbReference type="NCBI Taxonomy" id="2108365"/>
    <lineage>
        <taxon>Bacteria</taxon>
        <taxon>Thermotogati</taxon>
        <taxon>Thermotogota</taxon>
        <taxon>Thermotogae</taxon>
        <taxon>Petrotogales</taxon>
        <taxon>Petrotogaceae</taxon>
        <taxon>Tepiditoga</taxon>
    </lineage>
</organism>
<dbReference type="FunCoup" id="A0A7G1G764">
    <property type="interactions" value="318"/>
</dbReference>
<comment type="cofactor">
    <cofactor evidence="1 3">
        <name>a divalent metal cation</name>
        <dbReference type="ChEBI" id="CHEBI:60240"/>
    </cofactor>
</comment>
<dbReference type="Gene3D" id="3.90.950.10">
    <property type="match status" value="1"/>
</dbReference>
<feature type="site" description="Important for substrate specificity" evidence="3">
    <location>
        <position position="152"/>
    </location>
</feature>
<accession>A0A7G1G764</accession>
<dbReference type="HAMAP" id="MF_00528">
    <property type="entry name" value="Maf"/>
    <property type="match status" value="1"/>
</dbReference>
<keyword evidence="3" id="KW-0963">Cytoplasm</keyword>
<dbReference type="AlphaFoldDB" id="A0A7G1G764"/>
<protein>
    <recommendedName>
        <fullName evidence="3">dTTP/UTP pyrophosphatase</fullName>
        <shortName evidence="3">dTTPase/UTPase</shortName>
        <ecNumber evidence="3">3.6.1.9</ecNumber>
    </recommendedName>
    <alternativeName>
        <fullName evidence="3">Nucleoside triphosphate pyrophosphatase</fullName>
    </alternativeName>
    <alternativeName>
        <fullName evidence="3">Nucleotide pyrophosphatase</fullName>
        <shortName evidence="3">Nucleotide PPase</shortName>
    </alternativeName>
</protein>
<comment type="catalytic activity">
    <reaction evidence="3">
        <text>UTP + H2O = UMP + diphosphate + H(+)</text>
        <dbReference type="Rhea" id="RHEA:29395"/>
        <dbReference type="ChEBI" id="CHEBI:15377"/>
        <dbReference type="ChEBI" id="CHEBI:15378"/>
        <dbReference type="ChEBI" id="CHEBI:33019"/>
        <dbReference type="ChEBI" id="CHEBI:46398"/>
        <dbReference type="ChEBI" id="CHEBI:57865"/>
        <dbReference type="EC" id="3.6.1.9"/>
    </reaction>
</comment>
<keyword evidence="5" id="KW-1185">Reference proteome</keyword>
<dbReference type="KEGG" id="ocy:OSSY52_21860"/>
<reference evidence="4 5" key="1">
    <citation type="submission" date="2018-06" db="EMBL/GenBank/DDBJ databases">
        <title>Genome sequencing of Oceanotoga sp. sy52.</title>
        <authorList>
            <person name="Mori K."/>
        </authorList>
    </citation>
    <scope>NUCLEOTIDE SEQUENCE [LARGE SCALE GENOMIC DNA]</scope>
    <source>
        <strain evidence="5">sy52</strain>
    </source>
</reference>
<dbReference type="InterPro" id="IPR003697">
    <property type="entry name" value="Maf-like"/>
</dbReference>
<dbReference type="Pfam" id="PF02545">
    <property type="entry name" value="Maf"/>
    <property type="match status" value="1"/>
</dbReference>
<dbReference type="PANTHER" id="PTHR43213">
    <property type="entry name" value="BIFUNCTIONAL DTTP/UTP PYROPHOSPHATASE/METHYLTRANSFERASE PROTEIN-RELATED"/>
    <property type="match status" value="1"/>
</dbReference>
<sequence>MNKYNIILGSGSPRRYELLKLLFNNFEVKVSNTVEKYSSKKPENIVVELSELKSNSIKISNDKLLITADTIVVLNEKIIGKPNNFEDAFHMLKSLSGKKHEVFTGVTIRTLNKKRCFYEKTEVFFNNLTDSIIKFYLSTYEPFDKAGSYGIQDFGAVFINKIIGDYYNVMGLPISRLFFELQSF</sequence>
<dbReference type="InterPro" id="IPR029001">
    <property type="entry name" value="ITPase-like_fam"/>
</dbReference>
<dbReference type="GO" id="GO:0005737">
    <property type="term" value="C:cytoplasm"/>
    <property type="evidence" value="ECO:0007669"/>
    <property type="project" value="UniProtKB-SubCell"/>
</dbReference>
<dbReference type="CDD" id="cd00555">
    <property type="entry name" value="Maf"/>
    <property type="match status" value="1"/>
</dbReference>
<evidence type="ECO:0000256" key="3">
    <source>
        <dbReference type="HAMAP-Rule" id="MF_00528"/>
    </source>
</evidence>
<evidence type="ECO:0000313" key="4">
    <source>
        <dbReference type="EMBL" id="BBE32045.1"/>
    </source>
</evidence>
<proteinExistence type="inferred from homology"/>
<comment type="function">
    <text evidence="3">Nucleoside triphosphate pyrophosphatase that hydrolyzes dTTP and UTP. May have a dual role in cell division arrest and in preventing the incorporation of modified nucleotides into cellular nucleic acids.</text>
</comment>
<evidence type="ECO:0000256" key="2">
    <source>
        <dbReference type="ARBA" id="ARBA00022801"/>
    </source>
</evidence>
<dbReference type="PANTHER" id="PTHR43213:SF5">
    <property type="entry name" value="BIFUNCTIONAL DTTP_UTP PYROPHOSPHATASE_METHYLTRANSFERASE PROTEIN-RELATED"/>
    <property type="match status" value="1"/>
</dbReference>
<comment type="caution">
    <text evidence="3">Lacks conserved residue(s) required for the propagation of feature annotation.</text>
</comment>
<dbReference type="PIRSF" id="PIRSF006305">
    <property type="entry name" value="Maf"/>
    <property type="match status" value="1"/>
</dbReference>
<dbReference type="SUPFAM" id="SSF52972">
    <property type="entry name" value="ITPase-like"/>
    <property type="match status" value="1"/>
</dbReference>
<comment type="similarity">
    <text evidence="3">Belongs to the Maf family. YhdE subfamily.</text>
</comment>
<dbReference type="RefSeq" id="WP_420856914.1">
    <property type="nucleotide sequence ID" value="NZ_AP018712.1"/>
</dbReference>
<feature type="active site" description="Proton acceptor" evidence="3">
    <location>
        <position position="69"/>
    </location>
</feature>
<keyword evidence="2 3" id="KW-0378">Hydrolase</keyword>
<gene>
    <name evidence="4" type="primary">maf</name>
    <name evidence="4" type="ORF">OSSY52_21860</name>
</gene>
<feature type="site" description="Important for substrate specificity" evidence="3">
    <location>
        <position position="14"/>
    </location>
</feature>
<name>A0A7G1G764_9BACT</name>
<dbReference type="GO" id="GO:0047429">
    <property type="term" value="F:nucleoside triphosphate diphosphatase activity"/>
    <property type="evidence" value="ECO:0007669"/>
    <property type="project" value="UniProtKB-EC"/>
</dbReference>
<dbReference type="InParanoid" id="A0A7G1G764"/>
<comment type="subcellular location">
    <subcellularLocation>
        <location evidence="3">Cytoplasm</location>
    </subcellularLocation>
</comment>
<evidence type="ECO:0000313" key="5">
    <source>
        <dbReference type="Proteomes" id="UP000516361"/>
    </source>
</evidence>